<protein>
    <submittedName>
        <fullName evidence="2">B3362757-df36-486c-97dd-ae2b65c2df5a</fullName>
    </submittedName>
</protein>
<evidence type="ECO:0000313" key="2">
    <source>
        <dbReference type="EMBL" id="CAD6442539.1"/>
    </source>
</evidence>
<name>A0A8H2VQN9_9HELO</name>
<keyword evidence="3" id="KW-1185">Reference proteome</keyword>
<feature type="region of interest" description="Disordered" evidence="1">
    <location>
        <begin position="1"/>
        <end position="39"/>
    </location>
</feature>
<feature type="compositionally biased region" description="Basic and acidic residues" evidence="1">
    <location>
        <begin position="30"/>
        <end position="39"/>
    </location>
</feature>
<dbReference type="EMBL" id="CAJHIA010000008">
    <property type="protein sequence ID" value="CAD6442539.1"/>
    <property type="molecule type" value="Genomic_DNA"/>
</dbReference>
<feature type="compositionally biased region" description="Polar residues" evidence="1">
    <location>
        <begin position="16"/>
        <end position="28"/>
    </location>
</feature>
<reference evidence="2" key="1">
    <citation type="submission" date="2020-10" db="EMBL/GenBank/DDBJ databases">
        <authorList>
            <person name="Kusch S."/>
        </authorList>
    </citation>
    <scope>NUCLEOTIDE SEQUENCE</scope>
    <source>
        <strain evidence="2">SwB9</strain>
    </source>
</reference>
<sequence>MQEVMYGAREKAGLKRQSSIGSSTNGPSDLQHRSSDKRGLAQGDFPSSIISLIKVHILCVRIIVLLAQPTTTTKHYGWPCHPRMMLVRRRKLLESRMESVKRCATMCMIRGSLCIMKTQRGNLLR</sequence>
<gene>
    <name evidence="2" type="ORF">SCLTRI_LOCUS2324</name>
</gene>
<evidence type="ECO:0000313" key="3">
    <source>
        <dbReference type="Proteomes" id="UP000624404"/>
    </source>
</evidence>
<accession>A0A8H2VQN9</accession>
<proteinExistence type="predicted"/>
<organism evidence="2 3">
    <name type="scientific">Sclerotinia trifoliorum</name>
    <dbReference type="NCBI Taxonomy" id="28548"/>
    <lineage>
        <taxon>Eukaryota</taxon>
        <taxon>Fungi</taxon>
        <taxon>Dikarya</taxon>
        <taxon>Ascomycota</taxon>
        <taxon>Pezizomycotina</taxon>
        <taxon>Leotiomycetes</taxon>
        <taxon>Helotiales</taxon>
        <taxon>Sclerotiniaceae</taxon>
        <taxon>Sclerotinia</taxon>
    </lineage>
</organism>
<comment type="caution">
    <text evidence="2">The sequence shown here is derived from an EMBL/GenBank/DDBJ whole genome shotgun (WGS) entry which is preliminary data.</text>
</comment>
<dbReference type="AlphaFoldDB" id="A0A8H2VQN9"/>
<dbReference type="Proteomes" id="UP000624404">
    <property type="component" value="Unassembled WGS sequence"/>
</dbReference>
<evidence type="ECO:0000256" key="1">
    <source>
        <dbReference type="SAM" id="MobiDB-lite"/>
    </source>
</evidence>